<reference evidence="4 5" key="1">
    <citation type="journal article" date="2010" name="Science">
        <title>Genomic analysis of organismal complexity in the multicellular green alga Volvox carteri.</title>
        <authorList>
            <person name="Prochnik S.E."/>
            <person name="Umen J."/>
            <person name="Nedelcu A.M."/>
            <person name="Hallmann A."/>
            <person name="Miller S.M."/>
            <person name="Nishii I."/>
            <person name="Ferris P."/>
            <person name="Kuo A."/>
            <person name="Mitros T."/>
            <person name="Fritz-Laylin L.K."/>
            <person name="Hellsten U."/>
            <person name="Chapman J."/>
            <person name="Simakov O."/>
            <person name="Rensing S.A."/>
            <person name="Terry A."/>
            <person name="Pangilinan J."/>
            <person name="Kapitonov V."/>
            <person name="Jurka J."/>
            <person name="Salamov A."/>
            <person name="Shapiro H."/>
            <person name="Schmutz J."/>
            <person name="Grimwood J."/>
            <person name="Lindquist E."/>
            <person name="Lucas S."/>
            <person name="Grigoriev I.V."/>
            <person name="Schmitt R."/>
            <person name="Kirk D."/>
            <person name="Rokhsar D.S."/>
        </authorList>
    </citation>
    <scope>NUCLEOTIDE SEQUENCE [LARGE SCALE GENOMIC DNA]</scope>
    <source>
        <strain evidence="5">f. Nagariensis / Eve</strain>
    </source>
</reference>
<dbReference type="InterPro" id="IPR042185">
    <property type="entry name" value="Serpin_sf_2"/>
</dbReference>
<dbReference type="InterPro" id="IPR023796">
    <property type="entry name" value="Serpin_dom"/>
</dbReference>
<dbReference type="GeneID" id="9618704"/>
<dbReference type="PANTHER" id="PTHR11461">
    <property type="entry name" value="SERINE PROTEASE INHIBITOR, SERPIN"/>
    <property type="match status" value="1"/>
</dbReference>
<dbReference type="Pfam" id="PF00079">
    <property type="entry name" value="Serpin"/>
    <property type="match status" value="1"/>
</dbReference>
<dbReference type="AlphaFoldDB" id="D8TSW3"/>
<dbReference type="MEROPS" id="I04.080"/>
<evidence type="ECO:0000313" key="5">
    <source>
        <dbReference type="Proteomes" id="UP000001058"/>
    </source>
</evidence>
<evidence type="ECO:0000259" key="3">
    <source>
        <dbReference type="SMART" id="SM00093"/>
    </source>
</evidence>
<dbReference type="RefSeq" id="XP_002949428.1">
    <property type="nucleotide sequence ID" value="XM_002949382.1"/>
</dbReference>
<dbReference type="GO" id="GO:0004867">
    <property type="term" value="F:serine-type endopeptidase inhibitor activity"/>
    <property type="evidence" value="ECO:0007669"/>
    <property type="project" value="InterPro"/>
</dbReference>
<comment type="similarity">
    <text evidence="1 2">Belongs to the serpin family.</text>
</comment>
<dbReference type="STRING" id="3068.D8TSW3"/>
<evidence type="ECO:0000313" key="4">
    <source>
        <dbReference type="EMBL" id="EFJ49447.1"/>
    </source>
</evidence>
<protein>
    <recommendedName>
        <fullName evidence="3">Serpin domain-containing protein</fullName>
    </recommendedName>
</protein>
<dbReference type="InterPro" id="IPR042178">
    <property type="entry name" value="Serpin_sf_1"/>
</dbReference>
<dbReference type="GO" id="GO:0005615">
    <property type="term" value="C:extracellular space"/>
    <property type="evidence" value="ECO:0007669"/>
    <property type="project" value="InterPro"/>
</dbReference>
<evidence type="ECO:0000256" key="1">
    <source>
        <dbReference type="ARBA" id="ARBA00009500"/>
    </source>
</evidence>
<dbReference type="InterPro" id="IPR036186">
    <property type="entry name" value="Serpin_sf"/>
</dbReference>
<dbReference type="KEGG" id="vcn:VOLCADRAFT_104321"/>
<dbReference type="SMART" id="SM00093">
    <property type="entry name" value="SERPIN"/>
    <property type="match status" value="1"/>
</dbReference>
<dbReference type="Gene3D" id="3.30.497.10">
    <property type="entry name" value="Antithrombin, subunit I, domain 2"/>
    <property type="match status" value="1"/>
</dbReference>
<dbReference type="FunCoup" id="D8TSW3">
    <property type="interactions" value="311"/>
</dbReference>
<feature type="domain" description="Serpin" evidence="3">
    <location>
        <begin position="11"/>
        <end position="352"/>
    </location>
</feature>
<dbReference type="EMBL" id="GL378335">
    <property type="protein sequence ID" value="EFJ49447.1"/>
    <property type="molecule type" value="Genomic_DNA"/>
</dbReference>
<dbReference type="Proteomes" id="UP000001058">
    <property type="component" value="Unassembled WGS sequence"/>
</dbReference>
<dbReference type="Gene3D" id="2.30.39.10">
    <property type="entry name" value="Alpha-1-antitrypsin, domain 1"/>
    <property type="match status" value="1"/>
</dbReference>
<organism evidence="5">
    <name type="scientific">Volvox carteri f. nagariensis</name>
    <dbReference type="NCBI Taxonomy" id="3068"/>
    <lineage>
        <taxon>Eukaryota</taxon>
        <taxon>Viridiplantae</taxon>
        <taxon>Chlorophyta</taxon>
        <taxon>core chlorophytes</taxon>
        <taxon>Chlorophyceae</taxon>
        <taxon>CS clade</taxon>
        <taxon>Chlamydomonadales</taxon>
        <taxon>Volvocaceae</taxon>
        <taxon>Volvox</taxon>
    </lineage>
</organism>
<dbReference type="CDD" id="cd00172">
    <property type="entry name" value="serpin"/>
    <property type="match status" value="1"/>
</dbReference>
<dbReference type="InterPro" id="IPR000215">
    <property type="entry name" value="Serpin_fam"/>
</dbReference>
<dbReference type="PANTHER" id="PTHR11461:SF211">
    <property type="entry name" value="GH10112P-RELATED"/>
    <property type="match status" value="1"/>
</dbReference>
<keyword evidence="5" id="KW-1185">Reference proteome</keyword>
<dbReference type="SUPFAM" id="SSF56574">
    <property type="entry name" value="Serpins"/>
    <property type="match status" value="1"/>
</dbReference>
<accession>D8TSW3</accession>
<sequence length="355" mass="38399">MSALASIQSNHDFHDTLLGTEQAILRFPPGRFRAGPKSPTHAELLRVIAGDNGHVSESELNSELGRAMALMNGQCASKNGPSSEMVLANSLWTRGMTLKKAYATASEAINGAKDINDWVEGATRGMIKDLIQTEKHSEHTALGNVHNCCDLGHGLEPAWLTQQGEFTTHSGQPKMVPMMHQLFDGPAKTLKGVRKEGLYDAISLPYKGDVFSAVALLPAVGVDMATAFEDWARGPQEFQPIRRVKIVMPKFKVSSQLSLKPVLKEMGVEVAFTVAADFTRMADGGLFISDVVHKAVVEVDEEGTVAAAATAVMMLRCVPAPPEEIIFNRPFAFMIYHNPTNLPAFVGVVHDPVAA</sequence>
<proteinExistence type="inferred from homology"/>
<gene>
    <name evidence="4" type="ORF">VOLCADRAFT_104321</name>
</gene>
<dbReference type="InParanoid" id="D8TSW3"/>
<dbReference type="eggNOG" id="KOG2392">
    <property type="taxonomic scope" value="Eukaryota"/>
</dbReference>
<evidence type="ECO:0000256" key="2">
    <source>
        <dbReference type="RuleBase" id="RU000411"/>
    </source>
</evidence>
<dbReference type="OrthoDB" id="1063785at2759"/>
<name>D8TSW3_VOLCA</name>